<evidence type="ECO:0000256" key="2">
    <source>
        <dbReference type="ARBA" id="ARBA00022723"/>
    </source>
</evidence>
<evidence type="ECO:0000256" key="5">
    <source>
        <dbReference type="PROSITE-ProRule" id="PRU00325"/>
    </source>
</evidence>
<proteinExistence type="inferred from homology"/>
<dbReference type="Pfam" id="PF10551">
    <property type="entry name" value="MULE"/>
    <property type="match status" value="1"/>
</dbReference>
<reference evidence="9" key="2">
    <citation type="submission" date="2020-03" db="EMBL/GenBank/DDBJ databases">
        <title>Walnut 2.0.</title>
        <authorList>
            <person name="Marrano A."/>
            <person name="Britton M."/>
            <person name="Zimin A.V."/>
            <person name="Zaini P.A."/>
            <person name="Workman R."/>
            <person name="Puiu D."/>
            <person name="Bianco L."/>
            <person name="Allen B.J."/>
            <person name="Troggio M."/>
            <person name="Leslie C.A."/>
            <person name="Timp W."/>
            <person name="Dendekar A."/>
            <person name="Salzberg S.L."/>
            <person name="Neale D.B."/>
        </authorList>
    </citation>
    <scope>NUCLEOTIDE SEQUENCE</scope>
    <source>
        <tissue evidence="9">Leaves</tissue>
    </source>
</reference>
<comment type="subcellular location">
    <subcellularLocation>
        <location evidence="6">Nucleus</location>
    </subcellularLocation>
</comment>
<reference evidence="9" key="1">
    <citation type="submission" date="2015-10" db="EMBL/GenBank/DDBJ databases">
        <authorList>
            <person name="Martinez-Garcia P.J."/>
            <person name="Crepeau M.W."/>
            <person name="Puiu D."/>
            <person name="Gonzalez-Ibeas D."/>
            <person name="Whalen J."/>
            <person name="Stevens K."/>
            <person name="Paul R."/>
            <person name="Butterfield T."/>
            <person name="Britton M."/>
            <person name="Reagan R."/>
            <person name="Chakraborty S."/>
            <person name="Walawage S.L."/>
            <person name="Vasquez-Gross H.A."/>
            <person name="Cardeno C."/>
            <person name="Famula R."/>
            <person name="Pratt K."/>
            <person name="Kuruganti S."/>
            <person name="Aradhya M.K."/>
            <person name="Leslie C.A."/>
            <person name="Dandekar A.M."/>
            <person name="Salzberg S.L."/>
            <person name="Wegrzyn J.L."/>
            <person name="Langley C.H."/>
            <person name="Neale D.B."/>
        </authorList>
    </citation>
    <scope>NUCLEOTIDE SEQUENCE</scope>
    <source>
        <tissue evidence="9">Leaves</tissue>
    </source>
</reference>
<evidence type="ECO:0000256" key="7">
    <source>
        <dbReference type="SAM" id="MobiDB-lite"/>
    </source>
</evidence>
<feature type="region of interest" description="Disordered" evidence="7">
    <location>
        <begin position="1"/>
        <end position="142"/>
    </location>
</feature>
<feature type="compositionally biased region" description="Polar residues" evidence="7">
    <location>
        <begin position="875"/>
        <end position="887"/>
    </location>
</feature>
<dbReference type="InterPro" id="IPR031052">
    <property type="entry name" value="FHY3/FAR1"/>
</dbReference>
<dbReference type="InterPro" id="IPR018289">
    <property type="entry name" value="MULE_transposase_dom"/>
</dbReference>
<evidence type="ECO:0000259" key="8">
    <source>
        <dbReference type="PROSITE" id="PS50966"/>
    </source>
</evidence>
<dbReference type="AlphaFoldDB" id="A0A833TS81"/>
<dbReference type="PANTHER" id="PTHR31669">
    <property type="entry name" value="PROTEIN FAR1-RELATED SEQUENCE 10-RELATED"/>
    <property type="match status" value="1"/>
</dbReference>
<keyword evidence="6" id="KW-0539">Nucleus</keyword>
<gene>
    <name evidence="9" type="ORF">F2P56_028203</name>
</gene>
<evidence type="ECO:0000256" key="4">
    <source>
        <dbReference type="ARBA" id="ARBA00022833"/>
    </source>
</evidence>
<protein>
    <recommendedName>
        <fullName evidence="6">Protein FAR1-RELATED SEQUENCE</fullName>
    </recommendedName>
</protein>
<feature type="region of interest" description="Disordered" evidence="7">
    <location>
        <begin position="822"/>
        <end position="898"/>
    </location>
</feature>
<keyword evidence="3 5" id="KW-0863">Zinc-finger</keyword>
<comment type="caution">
    <text evidence="9">The sequence shown here is derived from an EMBL/GenBank/DDBJ whole genome shotgun (WGS) entry which is preliminary data.</text>
</comment>
<evidence type="ECO:0000256" key="3">
    <source>
        <dbReference type="ARBA" id="ARBA00022771"/>
    </source>
</evidence>
<dbReference type="PANTHER" id="PTHR31669:SF297">
    <property type="entry name" value="PROTEIN FAR1-RELATED SEQUENCE"/>
    <property type="match status" value="1"/>
</dbReference>
<dbReference type="GO" id="GO:0008270">
    <property type="term" value="F:zinc ion binding"/>
    <property type="evidence" value="ECO:0007669"/>
    <property type="project" value="UniProtKB-UniRule"/>
</dbReference>
<dbReference type="InterPro" id="IPR004330">
    <property type="entry name" value="FAR1_DNA_bnd_dom"/>
</dbReference>
<keyword evidence="2 6" id="KW-0479">Metal-binding</keyword>
<evidence type="ECO:0000313" key="9">
    <source>
        <dbReference type="EMBL" id="KAF5453290.1"/>
    </source>
</evidence>
<evidence type="ECO:0000256" key="1">
    <source>
        <dbReference type="ARBA" id="ARBA00005889"/>
    </source>
</evidence>
<feature type="compositionally biased region" description="Polar residues" evidence="7">
    <location>
        <begin position="73"/>
        <end position="87"/>
    </location>
</feature>
<keyword evidence="4 6" id="KW-0862">Zinc</keyword>
<feature type="domain" description="SWIM-type" evidence="8">
    <location>
        <begin position="676"/>
        <end position="712"/>
    </location>
</feature>
<feature type="compositionally biased region" description="Polar residues" evidence="7">
    <location>
        <begin position="123"/>
        <end position="142"/>
    </location>
</feature>
<feature type="compositionally biased region" description="Basic and acidic residues" evidence="7">
    <location>
        <begin position="822"/>
        <end position="852"/>
    </location>
</feature>
<dbReference type="Gramene" id="Jr12_20580_p1">
    <property type="protein sequence ID" value="cds.Jr12_20580_p1"/>
    <property type="gene ID" value="Jr12_20580"/>
</dbReference>
<dbReference type="InterPro" id="IPR007527">
    <property type="entry name" value="Znf_SWIM"/>
</dbReference>
<dbReference type="GO" id="GO:0006355">
    <property type="term" value="P:regulation of DNA-templated transcription"/>
    <property type="evidence" value="ECO:0007669"/>
    <property type="project" value="UniProtKB-UniRule"/>
</dbReference>
<comment type="similarity">
    <text evidence="1 6">Belongs to the FHY3/FAR1 family.</text>
</comment>
<evidence type="ECO:0000313" key="10">
    <source>
        <dbReference type="Proteomes" id="UP000619265"/>
    </source>
</evidence>
<dbReference type="SMART" id="SM00575">
    <property type="entry name" value="ZnF_PMZ"/>
    <property type="match status" value="1"/>
</dbReference>
<name>A0A833TS81_JUGRE</name>
<comment type="function">
    <text evidence="6">Putative transcription activator involved in regulating light control of development.</text>
</comment>
<dbReference type="InterPro" id="IPR006564">
    <property type="entry name" value="Znf_PMZ"/>
</dbReference>
<dbReference type="Proteomes" id="UP000619265">
    <property type="component" value="Unassembled WGS sequence"/>
</dbReference>
<evidence type="ECO:0000256" key="6">
    <source>
        <dbReference type="RuleBase" id="RU367018"/>
    </source>
</evidence>
<feature type="compositionally biased region" description="Pro residues" evidence="7">
    <location>
        <begin position="102"/>
        <end position="111"/>
    </location>
</feature>
<accession>A0A833TS81</accession>
<dbReference type="Pfam" id="PF04434">
    <property type="entry name" value="SWIM"/>
    <property type="match status" value="1"/>
</dbReference>
<organism evidence="9 10">
    <name type="scientific">Juglans regia</name>
    <name type="common">English walnut</name>
    <dbReference type="NCBI Taxonomy" id="51240"/>
    <lineage>
        <taxon>Eukaryota</taxon>
        <taxon>Viridiplantae</taxon>
        <taxon>Streptophyta</taxon>
        <taxon>Embryophyta</taxon>
        <taxon>Tracheophyta</taxon>
        <taxon>Spermatophyta</taxon>
        <taxon>Magnoliopsida</taxon>
        <taxon>eudicotyledons</taxon>
        <taxon>Gunneridae</taxon>
        <taxon>Pentapetalae</taxon>
        <taxon>rosids</taxon>
        <taxon>fabids</taxon>
        <taxon>Fagales</taxon>
        <taxon>Juglandaceae</taxon>
        <taxon>Juglans</taxon>
    </lineage>
</organism>
<dbReference type="Pfam" id="PF03101">
    <property type="entry name" value="FAR1"/>
    <property type="match status" value="1"/>
</dbReference>
<dbReference type="PROSITE" id="PS50966">
    <property type="entry name" value="ZF_SWIM"/>
    <property type="match status" value="1"/>
</dbReference>
<dbReference type="EMBL" id="LIHL02000012">
    <property type="protein sequence ID" value="KAF5453290.1"/>
    <property type="molecule type" value="Genomic_DNA"/>
</dbReference>
<sequence>MGEEEDGMPPRPSTSTSQSYVGPINPYYSPLMRPQNTYQNPNVYHVGSLHPFEQNMPYPPSSNPEELRRVEESFQQPYMSYPPSSNPEDLRRVETTLQHPMMPSPYMPDPPLNNTGDLRRETTPASTVPTSPEFEQSFHSNGETVSDVNEEAEGEGTTLVSNDDVQVEAPRSGMEFVSEKELKAYYKRYAKQEGFGVRTQRTKRDDDGRAVYVTIGCARGGKYQPKHNNISRPRPTTKTDCKAKVNATLNKNGIWVFTTVENAHNHSTLSPKKSRLLRSHKCVDEYSQRMLDLNDRASIRMNKNYCALVEARGFENFEFQEKDCRNFIDKARHLRLGKGDGEALNEYFQRMREMNDGFVSVMDVDDDGRLRNVFWADARSRAAYEDFGDVVTFDTTYLTNRYGMPFAPFVGVNHHGQSILLGVGLLSNEDTHTFVWLFRVWLNCMNGRAPKAIITDQDRAMKSAIATVFPKTCHRYCLWHIMRKLPEKLGSHSQFNAGLKTSIQTTIYDSQTCTEFEERWGQLLEKYDLQGNNWLQSLYDERSFWVPVYLKNVFWAGMSMTQRSESMNTFFDEYVHSGTTLKKFIDQFDNALRKKAEVEIMADFNSSNQTIPCVSHFSIEKQFQKLYTNAKFKEVQRELIGLMCCNCTLVSTHECISTFDVLDEICIDDCTKTVHYSVYYNEEECELKCTCALFEMRGILCRHVLRVCQLKKINVLPDMYVLDRWRKDKKRRYTLIKSSYDDLRDNEDARRYEIVIKRCLKLATRISSSDEHVNAFLHYVDEFESKCEGLTIGSKSESTKVRPKVVADKDKKILSPHVVREKGRPLAKRKDPPVEKMATKRKKEQTCRKIFDDETQLGDIPGSDAKQFDERAGVGTQNNIVTQSMPSGNDEMCDHIDA</sequence>
<dbReference type="GO" id="GO:0005634">
    <property type="term" value="C:nucleus"/>
    <property type="evidence" value="ECO:0007669"/>
    <property type="project" value="UniProtKB-SubCell"/>
</dbReference>